<dbReference type="EMBL" id="FOMJ01000009">
    <property type="protein sequence ID" value="SFD81429.1"/>
    <property type="molecule type" value="Genomic_DNA"/>
</dbReference>
<dbReference type="InterPro" id="IPR009061">
    <property type="entry name" value="DNA-bd_dom_put_sf"/>
</dbReference>
<keyword evidence="7" id="KW-1185">Reference proteome</keyword>
<keyword evidence="1" id="KW-0678">Repressor</keyword>
<reference evidence="6 7" key="1">
    <citation type="submission" date="2016-10" db="EMBL/GenBank/DDBJ databases">
        <authorList>
            <person name="de Groot N.N."/>
        </authorList>
    </citation>
    <scope>NUCLEOTIDE SEQUENCE [LARGE SCALE GENOMIC DNA]</scope>
    <source>
        <strain evidence="6 7">HL3</strain>
    </source>
</reference>
<dbReference type="GO" id="GO:0003700">
    <property type="term" value="F:DNA-binding transcription factor activity"/>
    <property type="evidence" value="ECO:0007669"/>
    <property type="project" value="InterPro"/>
</dbReference>
<evidence type="ECO:0000256" key="4">
    <source>
        <dbReference type="ARBA" id="ARBA00023163"/>
    </source>
</evidence>
<keyword evidence="3 6" id="KW-0238">DNA-binding</keyword>
<dbReference type="InterPro" id="IPR000551">
    <property type="entry name" value="MerR-type_HTH_dom"/>
</dbReference>
<dbReference type="AlphaFoldDB" id="A0A1I1VEY4"/>
<name>A0A1I1VEY4_9GAMM</name>
<dbReference type="Pfam" id="PF13411">
    <property type="entry name" value="MerR_1"/>
    <property type="match status" value="1"/>
</dbReference>
<dbReference type="PANTHER" id="PTHR30204">
    <property type="entry name" value="REDOX-CYCLING DRUG-SENSING TRANSCRIPTIONAL ACTIVATOR SOXR"/>
    <property type="match status" value="1"/>
</dbReference>
<keyword evidence="2" id="KW-0805">Transcription regulation</keyword>
<dbReference type="CDD" id="cd00592">
    <property type="entry name" value="HTH_MerR-like"/>
    <property type="match status" value="1"/>
</dbReference>
<dbReference type="SMART" id="SM00422">
    <property type="entry name" value="HTH_MERR"/>
    <property type="match status" value="1"/>
</dbReference>
<evidence type="ECO:0000256" key="1">
    <source>
        <dbReference type="ARBA" id="ARBA00022491"/>
    </source>
</evidence>
<evidence type="ECO:0000256" key="3">
    <source>
        <dbReference type="ARBA" id="ARBA00023125"/>
    </source>
</evidence>
<evidence type="ECO:0000259" key="5">
    <source>
        <dbReference type="PROSITE" id="PS50937"/>
    </source>
</evidence>
<dbReference type="PROSITE" id="PS50937">
    <property type="entry name" value="HTH_MERR_2"/>
    <property type="match status" value="1"/>
</dbReference>
<dbReference type="GO" id="GO:0003677">
    <property type="term" value="F:DNA binding"/>
    <property type="evidence" value="ECO:0007669"/>
    <property type="project" value="UniProtKB-KW"/>
</dbReference>
<feature type="domain" description="HTH merR-type" evidence="5">
    <location>
        <begin position="6"/>
        <end position="74"/>
    </location>
</feature>
<proteinExistence type="predicted"/>
<evidence type="ECO:0000313" key="6">
    <source>
        <dbReference type="EMBL" id="SFD81429.1"/>
    </source>
</evidence>
<dbReference type="STRING" id="1123397.SAMN05660831_02362"/>
<protein>
    <submittedName>
        <fullName evidence="6">DNA-binding transcriptional regulator, MerR family</fullName>
    </submittedName>
</protein>
<gene>
    <name evidence="6" type="ORF">SAMN05660831_02362</name>
</gene>
<organism evidence="6 7">
    <name type="scientific">Thiohalospira halophila DSM 15071</name>
    <dbReference type="NCBI Taxonomy" id="1123397"/>
    <lineage>
        <taxon>Bacteria</taxon>
        <taxon>Pseudomonadati</taxon>
        <taxon>Pseudomonadota</taxon>
        <taxon>Gammaproteobacteria</taxon>
        <taxon>Thiohalospirales</taxon>
        <taxon>Thiohalospiraceae</taxon>
        <taxon>Thiohalospira</taxon>
    </lineage>
</organism>
<keyword evidence="4" id="KW-0804">Transcription</keyword>
<dbReference type="Proteomes" id="UP000198611">
    <property type="component" value="Unassembled WGS sequence"/>
</dbReference>
<dbReference type="OrthoDB" id="9808480at2"/>
<evidence type="ECO:0000313" key="7">
    <source>
        <dbReference type="Proteomes" id="UP000198611"/>
    </source>
</evidence>
<evidence type="ECO:0000256" key="2">
    <source>
        <dbReference type="ARBA" id="ARBA00023015"/>
    </source>
</evidence>
<dbReference type="PANTHER" id="PTHR30204:SF69">
    <property type="entry name" value="MERR-FAMILY TRANSCRIPTIONAL REGULATOR"/>
    <property type="match status" value="1"/>
</dbReference>
<sequence>MAEEETLSIGALAEWLETTPRTLRFYEEEGLLTPSRSPGGTRRYGPAAQRRAAFLVRLTRAGVELDRLRALAGARSEADTGAAATAAARAELDRLAARLDEVDEVVARTRSALDELGPALATCAECRRPPTAEGCPDCPVRRLAPRVPLAALLWGEEGKG</sequence>
<accession>A0A1I1VEY4</accession>
<dbReference type="Gene3D" id="1.10.1660.10">
    <property type="match status" value="1"/>
</dbReference>
<dbReference type="InterPro" id="IPR047057">
    <property type="entry name" value="MerR_fam"/>
</dbReference>
<dbReference type="SUPFAM" id="SSF46955">
    <property type="entry name" value="Putative DNA-binding domain"/>
    <property type="match status" value="1"/>
</dbReference>
<dbReference type="RefSeq" id="WP_159433082.1">
    <property type="nucleotide sequence ID" value="NZ_FOMJ01000009.1"/>
</dbReference>